<organism evidence="3 4">
    <name type="scientific">Lactonifactor longoviformis DSM 17459</name>
    <dbReference type="NCBI Taxonomy" id="1122155"/>
    <lineage>
        <taxon>Bacteria</taxon>
        <taxon>Bacillati</taxon>
        <taxon>Bacillota</taxon>
        <taxon>Clostridia</taxon>
        <taxon>Eubacteriales</taxon>
        <taxon>Clostridiaceae</taxon>
        <taxon>Lactonifactor</taxon>
    </lineage>
</organism>
<dbReference type="Proteomes" id="UP000184245">
    <property type="component" value="Unassembled WGS sequence"/>
</dbReference>
<dbReference type="PANTHER" id="PTHR44068">
    <property type="entry name" value="ZGC:194242"/>
    <property type="match status" value="1"/>
</dbReference>
<dbReference type="InterPro" id="IPR050447">
    <property type="entry name" value="Erg6_SMT_methyltransf"/>
</dbReference>
<dbReference type="GO" id="GO:0008757">
    <property type="term" value="F:S-adenosylmethionine-dependent methyltransferase activity"/>
    <property type="evidence" value="ECO:0007669"/>
    <property type="project" value="InterPro"/>
</dbReference>
<dbReference type="Gene3D" id="3.40.50.150">
    <property type="entry name" value="Vaccinia Virus protein VP39"/>
    <property type="match status" value="1"/>
</dbReference>
<keyword evidence="1" id="KW-0808">Transferase</keyword>
<proteinExistence type="predicted"/>
<keyword evidence="4" id="KW-1185">Reference proteome</keyword>
<dbReference type="CDD" id="cd02440">
    <property type="entry name" value="AdoMet_MTases"/>
    <property type="match status" value="1"/>
</dbReference>
<dbReference type="InterPro" id="IPR013216">
    <property type="entry name" value="Methyltransf_11"/>
</dbReference>
<dbReference type="Pfam" id="PF08241">
    <property type="entry name" value="Methyltransf_11"/>
    <property type="match status" value="1"/>
</dbReference>
<name>A0A1M4X8U9_9CLOT</name>
<sequence>MGILKAFFNNTRKPKGLLGRCMVGSMNHAHAALADWGLSHLPETGPVEIAELGCGGGRNIRALLRKYPAATVTALDYSEISVEKAKSVNRKGLQASRCRIIQGDVSCLPFEDGVFDLVTAFETVYFWPGPTESFREVYRTLRPGGIFLIVNESDGEDPHASKWLSVIDGMRIFDGDQLARFLTEAGFSEIIVNRNAKKHWLCVLAMRENSSLLENEEPSGIS</sequence>
<dbReference type="EMBL" id="FQVI01000008">
    <property type="protein sequence ID" value="SHE89861.1"/>
    <property type="molecule type" value="Genomic_DNA"/>
</dbReference>
<dbReference type="PANTHER" id="PTHR44068:SF11">
    <property type="entry name" value="GERANYL DIPHOSPHATE 2-C-METHYLTRANSFERASE"/>
    <property type="match status" value="1"/>
</dbReference>
<reference evidence="3 4" key="1">
    <citation type="submission" date="2016-11" db="EMBL/GenBank/DDBJ databases">
        <authorList>
            <person name="Jaros S."/>
            <person name="Januszkiewicz K."/>
            <person name="Wedrychowicz H."/>
        </authorList>
    </citation>
    <scope>NUCLEOTIDE SEQUENCE [LARGE SCALE GENOMIC DNA]</scope>
    <source>
        <strain evidence="3 4">DSM 17459</strain>
    </source>
</reference>
<dbReference type="STRING" id="1122155.SAMN02745158_01888"/>
<dbReference type="InterPro" id="IPR029063">
    <property type="entry name" value="SAM-dependent_MTases_sf"/>
</dbReference>
<gene>
    <name evidence="3" type="ORF">SAMN02745158_01888</name>
</gene>
<dbReference type="SUPFAM" id="SSF53335">
    <property type="entry name" value="S-adenosyl-L-methionine-dependent methyltransferases"/>
    <property type="match status" value="1"/>
</dbReference>
<feature type="domain" description="Methyltransferase type 11" evidence="2">
    <location>
        <begin position="51"/>
        <end position="149"/>
    </location>
</feature>
<accession>A0A1M4X8U9</accession>
<evidence type="ECO:0000313" key="3">
    <source>
        <dbReference type="EMBL" id="SHE89861.1"/>
    </source>
</evidence>
<keyword evidence="3" id="KW-0830">Ubiquinone</keyword>
<protein>
    <submittedName>
        <fullName evidence="3">Ubiquinone/menaquinone biosynthesis C-methylase UbiE</fullName>
    </submittedName>
</protein>
<dbReference type="OrthoDB" id="9772751at2"/>
<keyword evidence="3" id="KW-0489">Methyltransferase</keyword>
<evidence type="ECO:0000256" key="1">
    <source>
        <dbReference type="ARBA" id="ARBA00022679"/>
    </source>
</evidence>
<evidence type="ECO:0000313" key="4">
    <source>
        <dbReference type="Proteomes" id="UP000184245"/>
    </source>
</evidence>
<dbReference type="AlphaFoldDB" id="A0A1M4X8U9"/>
<evidence type="ECO:0000259" key="2">
    <source>
        <dbReference type="Pfam" id="PF08241"/>
    </source>
</evidence>
<dbReference type="RefSeq" id="WP_003510885.1">
    <property type="nucleotide sequence ID" value="NZ_FQVI01000008.1"/>
</dbReference>
<dbReference type="GO" id="GO:0032259">
    <property type="term" value="P:methylation"/>
    <property type="evidence" value="ECO:0007669"/>
    <property type="project" value="UniProtKB-KW"/>
</dbReference>